<dbReference type="InterPro" id="IPR002126">
    <property type="entry name" value="Cadherin-like_dom"/>
</dbReference>
<dbReference type="SUPFAM" id="SSF49313">
    <property type="entry name" value="Cadherin-like"/>
    <property type="match status" value="2"/>
</dbReference>
<organism evidence="3 4">
    <name type="scientific">Gongylonema pulchrum</name>
    <dbReference type="NCBI Taxonomy" id="637853"/>
    <lineage>
        <taxon>Eukaryota</taxon>
        <taxon>Metazoa</taxon>
        <taxon>Ecdysozoa</taxon>
        <taxon>Nematoda</taxon>
        <taxon>Chromadorea</taxon>
        <taxon>Rhabditida</taxon>
        <taxon>Spirurina</taxon>
        <taxon>Spiruromorpha</taxon>
        <taxon>Spiruroidea</taxon>
        <taxon>Gongylonematidae</taxon>
        <taxon>Gongylonema</taxon>
    </lineage>
</organism>
<dbReference type="OrthoDB" id="6162222at2759"/>
<name>A0A3P6RCK6_9BILA</name>
<evidence type="ECO:0000313" key="3">
    <source>
        <dbReference type="EMBL" id="VDK56747.1"/>
    </source>
</evidence>
<dbReference type="GO" id="GO:0007156">
    <property type="term" value="P:homophilic cell adhesion via plasma membrane adhesion molecules"/>
    <property type="evidence" value="ECO:0007669"/>
    <property type="project" value="InterPro"/>
</dbReference>
<evidence type="ECO:0000256" key="1">
    <source>
        <dbReference type="PROSITE-ProRule" id="PRU00043"/>
    </source>
</evidence>
<sequence>MEPGRVYNLTVIATDRGIPPLSTTTFAFVHVAAQKDCIPNFETYPTGNIEIDDNSVGEMIAEVHAIACGAEILYSFNYGNASYSMPGKPVLFWMDPVDGSLFLLKFPEMHVGQRIELLITAKTLSGNATVPLVIVVAEKKEENSGLITESLSIPGTIAPNLLVVPVTPDLFIDCSDYRLAEVRKCRCLMYDICIL</sequence>
<reference evidence="3 4" key="1">
    <citation type="submission" date="2018-11" db="EMBL/GenBank/DDBJ databases">
        <authorList>
            <consortium name="Pathogen Informatics"/>
        </authorList>
    </citation>
    <scope>NUCLEOTIDE SEQUENCE [LARGE SCALE GENOMIC DNA]</scope>
</reference>
<dbReference type="InterPro" id="IPR015919">
    <property type="entry name" value="Cadherin-like_sf"/>
</dbReference>
<keyword evidence="1" id="KW-0106">Calcium</keyword>
<keyword evidence="4" id="KW-1185">Reference proteome</keyword>
<dbReference type="EMBL" id="UYRT01017255">
    <property type="protein sequence ID" value="VDK56747.1"/>
    <property type="molecule type" value="Genomic_DNA"/>
</dbReference>
<dbReference type="AlphaFoldDB" id="A0A3P6RCK6"/>
<dbReference type="Proteomes" id="UP000271098">
    <property type="component" value="Unassembled WGS sequence"/>
</dbReference>
<evidence type="ECO:0000259" key="2">
    <source>
        <dbReference type="PROSITE" id="PS50268"/>
    </source>
</evidence>
<dbReference type="CDD" id="cd11304">
    <property type="entry name" value="Cadherin_repeat"/>
    <property type="match status" value="1"/>
</dbReference>
<protein>
    <recommendedName>
        <fullName evidence="2">Cadherin domain-containing protein</fullName>
    </recommendedName>
</protein>
<feature type="domain" description="Cadherin" evidence="2">
    <location>
        <begin position="2"/>
        <end position="41"/>
    </location>
</feature>
<dbReference type="GO" id="GO:0005509">
    <property type="term" value="F:calcium ion binding"/>
    <property type="evidence" value="ECO:0007669"/>
    <property type="project" value="UniProtKB-UniRule"/>
</dbReference>
<dbReference type="GO" id="GO:0016020">
    <property type="term" value="C:membrane"/>
    <property type="evidence" value="ECO:0007669"/>
    <property type="project" value="InterPro"/>
</dbReference>
<evidence type="ECO:0000313" key="4">
    <source>
        <dbReference type="Proteomes" id="UP000271098"/>
    </source>
</evidence>
<accession>A0A3P6RCK6</accession>
<dbReference type="PROSITE" id="PS50268">
    <property type="entry name" value="CADHERIN_2"/>
    <property type="match status" value="1"/>
</dbReference>
<proteinExistence type="predicted"/>
<gene>
    <name evidence="3" type="ORF">GPUH_LOCUS6968</name>
</gene>